<dbReference type="KEGG" id="gaw:V144x_03060"/>
<dbReference type="Pfam" id="PF00884">
    <property type="entry name" value="Sulfatase"/>
    <property type="match status" value="1"/>
</dbReference>
<feature type="chain" id="PRO_5021720024" evidence="3">
    <location>
        <begin position="25"/>
        <end position="559"/>
    </location>
</feature>
<dbReference type="AlphaFoldDB" id="A0A517VPG9"/>
<dbReference type="InterPro" id="IPR017850">
    <property type="entry name" value="Alkaline_phosphatase_core_sf"/>
</dbReference>
<organism evidence="5 6">
    <name type="scientific">Gimesia aquarii</name>
    <dbReference type="NCBI Taxonomy" id="2527964"/>
    <lineage>
        <taxon>Bacteria</taxon>
        <taxon>Pseudomonadati</taxon>
        <taxon>Planctomycetota</taxon>
        <taxon>Planctomycetia</taxon>
        <taxon>Planctomycetales</taxon>
        <taxon>Planctomycetaceae</taxon>
        <taxon>Gimesia</taxon>
    </lineage>
</organism>
<dbReference type="PANTHER" id="PTHR42693:SF53">
    <property type="entry name" value="ENDO-4-O-SULFATASE"/>
    <property type="match status" value="1"/>
</dbReference>
<evidence type="ECO:0000256" key="1">
    <source>
        <dbReference type="ARBA" id="ARBA00008779"/>
    </source>
</evidence>
<dbReference type="SUPFAM" id="SSF53649">
    <property type="entry name" value="Alkaline phosphatase-like"/>
    <property type="match status" value="1"/>
</dbReference>
<keyword evidence="2 5" id="KW-0378">Hydrolase</keyword>
<dbReference type="Gene3D" id="3.30.1120.10">
    <property type="match status" value="1"/>
</dbReference>
<dbReference type="FunFam" id="3.40.720.10:FF:000047">
    <property type="entry name" value="Arylsulfatase"/>
    <property type="match status" value="1"/>
</dbReference>
<dbReference type="Proteomes" id="UP000318704">
    <property type="component" value="Chromosome"/>
</dbReference>
<accession>A0A517VPG9</accession>
<reference evidence="5 6" key="1">
    <citation type="submission" date="2019-03" db="EMBL/GenBank/DDBJ databases">
        <title>Deep-cultivation of Planctomycetes and their phenomic and genomic characterization uncovers novel biology.</title>
        <authorList>
            <person name="Wiegand S."/>
            <person name="Jogler M."/>
            <person name="Boedeker C."/>
            <person name="Pinto D."/>
            <person name="Vollmers J."/>
            <person name="Rivas-Marin E."/>
            <person name="Kohn T."/>
            <person name="Peeters S.H."/>
            <person name="Heuer A."/>
            <person name="Rast P."/>
            <person name="Oberbeckmann S."/>
            <person name="Bunk B."/>
            <person name="Jeske O."/>
            <person name="Meyerdierks A."/>
            <person name="Storesund J.E."/>
            <person name="Kallscheuer N."/>
            <person name="Luecker S."/>
            <person name="Lage O.M."/>
            <person name="Pohl T."/>
            <person name="Merkel B.J."/>
            <person name="Hornburger P."/>
            <person name="Mueller R.-W."/>
            <person name="Bruemmer F."/>
            <person name="Labrenz M."/>
            <person name="Spormann A.M."/>
            <person name="Op den Camp H."/>
            <person name="Overmann J."/>
            <person name="Amann R."/>
            <person name="Jetten M.S.M."/>
            <person name="Mascher T."/>
            <person name="Medema M.H."/>
            <person name="Devos D.P."/>
            <person name="Kaster A.-K."/>
            <person name="Ovreas L."/>
            <person name="Rohde M."/>
            <person name="Galperin M.Y."/>
            <person name="Jogler C."/>
        </authorList>
    </citation>
    <scope>NUCLEOTIDE SEQUENCE [LARGE SCALE GENOMIC DNA]</scope>
    <source>
        <strain evidence="5 6">V144</strain>
    </source>
</reference>
<dbReference type="EMBL" id="CP037920">
    <property type="protein sequence ID" value="QDT94873.1"/>
    <property type="molecule type" value="Genomic_DNA"/>
</dbReference>
<keyword evidence="3" id="KW-0732">Signal</keyword>
<dbReference type="PANTHER" id="PTHR42693">
    <property type="entry name" value="ARYLSULFATASE FAMILY MEMBER"/>
    <property type="match status" value="1"/>
</dbReference>
<comment type="similarity">
    <text evidence="1">Belongs to the sulfatase family.</text>
</comment>
<proteinExistence type="inferred from homology"/>
<dbReference type="GO" id="GO:0004065">
    <property type="term" value="F:arylsulfatase activity"/>
    <property type="evidence" value="ECO:0007669"/>
    <property type="project" value="UniProtKB-EC"/>
</dbReference>
<dbReference type="CDD" id="cd16025">
    <property type="entry name" value="PAS_like"/>
    <property type="match status" value="1"/>
</dbReference>
<dbReference type="Gene3D" id="3.40.720.10">
    <property type="entry name" value="Alkaline Phosphatase, subunit A"/>
    <property type="match status" value="1"/>
</dbReference>
<evidence type="ECO:0000256" key="3">
    <source>
        <dbReference type="SAM" id="SignalP"/>
    </source>
</evidence>
<evidence type="ECO:0000256" key="2">
    <source>
        <dbReference type="ARBA" id="ARBA00022801"/>
    </source>
</evidence>
<protein>
    <submittedName>
        <fullName evidence="5">Arylsulfatase</fullName>
        <ecNumber evidence="5">3.1.6.1</ecNumber>
    </submittedName>
</protein>
<gene>
    <name evidence="5" type="primary">atsA_4</name>
    <name evidence="5" type="ORF">V144x_03060</name>
</gene>
<evidence type="ECO:0000313" key="5">
    <source>
        <dbReference type="EMBL" id="QDT94873.1"/>
    </source>
</evidence>
<dbReference type="InterPro" id="IPR000917">
    <property type="entry name" value="Sulfatase_N"/>
</dbReference>
<feature type="signal peptide" evidence="3">
    <location>
        <begin position="1"/>
        <end position="24"/>
    </location>
</feature>
<dbReference type="RefSeq" id="WP_144980321.1">
    <property type="nucleotide sequence ID" value="NZ_CP037920.1"/>
</dbReference>
<name>A0A517VPG9_9PLAN</name>
<feature type="domain" description="Sulfatase N-terminal" evidence="4">
    <location>
        <begin position="30"/>
        <end position="432"/>
    </location>
</feature>
<dbReference type="InterPro" id="IPR050738">
    <property type="entry name" value="Sulfatase"/>
</dbReference>
<dbReference type="EC" id="3.1.6.1" evidence="5"/>
<sequence precursor="true">MNSIKSLFCLALFLTLFTSRSLYAVEASRPNVILIMVDDMGFSDIGCYGGEIETPNIDALAAGGVRFSQFYNSGRCCPTRATLMTGLHPHQTGIGWMTNPPGKKRGDSKPPAYQGYLNRNCVTVAEVLKQANYATYMAGKWHLGYTVRDCWPLQRGYEKYFGCVSGATRFFHPIEPRGMTLGNENIKTPPSTTDRPFYTTDAFTDYAIRFLGEHQQENSQKEKPFFLYLAYTAPHWPLQAHEEDIDKYRGKYKIGWDKLRKQRFARQKKSGLISAGTKLSPRDKSVPAWDSLSAEKQKEMALKMAIYAAMVDRVDQNIGKLVNWLKDHRQYENTLILFLSDNGGCAEGGKLGRGEFLNIEKRNQETANSYGTAWANASNTPFRLYKHYAHEGGSATPFIMHWPQQIRPSQKWFREPAQLIDVMPTIVDVAGASYPKEHKGKSIHTLDGVSLKPAMKGKSLDRAAPLFIEHENNAFVRAGNWKLVGRGVSPASGLKPEKWELYDVQKDRTELNNLASSRPEKVNELSAQWQAWAKRVNVFPKQKKSVKKLRKNRKKEPKK</sequence>
<evidence type="ECO:0000259" key="4">
    <source>
        <dbReference type="Pfam" id="PF00884"/>
    </source>
</evidence>
<evidence type="ECO:0000313" key="6">
    <source>
        <dbReference type="Proteomes" id="UP000318704"/>
    </source>
</evidence>